<reference evidence="8 9" key="1">
    <citation type="journal article" date="2023" name="BMC Biol.">
        <title>The compact genome of the sponge Oopsacas minuta (Hexactinellida) is lacking key metazoan core genes.</title>
        <authorList>
            <person name="Santini S."/>
            <person name="Schenkelaars Q."/>
            <person name="Jourda C."/>
            <person name="Duchesne M."/>
            <person name="Belahbib H."/>
            <person name="Rocher C."/>
            <person name="Selva M."/>
            <person name="Riesgo A."/>
            <person name="Vervoort M."/>
            <person name="Leys S.P."/>
            <person name="Kodjabachian L."/>
            <person name="Le Bivic A."/>
            <person name="Borchiellini C."/>
            <person name="Claverie J.M."/>
            <person name="Renard E."/>
        </authorList>
    </citation>
    <scope>NUCLEOTIDE SEQUENCE [LARGE SCALE GENOMIC DNA]</scope>
    <source>
        <strain evidence="8">SPO-2</strain>
    </source>
</reference>
<dbReference type="SUPFAM" id="SSF53335">
    <property type="entry name" value="S-adenosyl-L-methionine-dependent methyltransferases"/>
    <property type="match status" value="1"/>
</dbReference>
<evidence type="ECO:0000256" key="3">
    <source>
        <dbReference type="ARBA" id="ARBA00022679"/>
    </source>
</evidence>
<accession>A0AAV7JUB2</accession>
<keyword evidence="5 6" id="KW-0694">RNA-binding</keyword>
<sequence length="455" mass="50450">MASKLSLLPPAKVTHDFAEYLKKLLYTQHTLKQHNLEESNISEVFTHFLQQLSTPPIHTTILTNTLLTSRDYTIAQLQKLTKYEYSIELSPSVPECILMKSQIGNPTQIHCESTVHIVVEYKCGMAVLRGADVYAPGIMAISNVVNIGNIVSVFCDVEGKCTRGMTQIQKDKFTLVFLGNGVLKMGREIFKGEGVKKGLAIEMTEPIYKTPSLNNLMLDTIYLQNFPSMLVAESLAPKPGNVILDMCAAPGGKAIHSALKMLGKGIIIALDCKQSRVDVLQANVSNFQLNCIKTIKFDSTKSCDIKKPVLEITMDSLPPYPPESFDKILVDAPCSGLGHRPQCFMSELKSCNEYQRQFLSQAVRLLKIGGYMVYSTCSINPLENEENVAWVLGKWPEIILIDAGVIMGRNGLLGYGLDQSSVEKVRRFGPTIYNESVSNSMEDTIGFFIAKFTKL</sequence>
<dbReference type="GO" id="GO:0001510">
    <property type="term" value="P:RNA methylation"/>
    <property type="evidence" value="ECO:0007669"/>
    <property type="project" value="InterPro"/>
</dbReference>
<evidence type="ECO:0000256" key="4">
    <source>
        <dbReference type="ARBA" id="ARBA00022691"/>
    </source>
</evidence>
<dbReference type="Pfam" id="PF01189">
    <property type="entry name" value="Methyltr_RsmB-F"/>
    <property type="match status" value="1"/>
</dbReference>
<dbReference type="PROSITE" id="PS51686">
    <property type="entry name" value="SAM_MT_RSMB_NOP"/>
    <property type="match status" value="1"/>
</dbReference>
<feature type="active site" description="Nucleophile" evidence="6">
    <location>
        <position position="377"/>
    </location>
</feature>
<dbReference type="InterPro" id="IPR036974">
    <property type="entry name" value="PUA_sf"/>
</dbReference>
<evidence type="ECO:0000256" key="6">
    <source>
        <dbReference type="PROSITE-ProRule" id="PRU01023"/>
    </source>
</evidence>
<proteinExistence type="inferred from homology"/>
<keyword evidence="2 6" id="KW-0489">Methyltransferase</keyword>
<dbReference type="InterPro" id="IPR001678">
    <property type="entry name" value="MeTrfase_RsmB-F_NOP2_dom"/>
</dbReference>
<dbReference type="CDD" id="cd21150">
    <property type="entry name" value="PUA_NSun6-like"/>
    <property type="match status" value="1"/>
</dbReference>
<dbReference type="InterPro" id="IPR023267">
    <property type="entry name" value="RCMT"/>
</dbReference>
<feature type="binding site" evidence="6">
    <location>
        <position position="331"/>
    </location>
    <ligand>
        <name>S-adenosyl-L-methionine</name>
        <dbReference type="ChEBI" id="CHEBI:59789"/>
    </ligand>
</feature>
<dbReference type="GO" id="GO:0008173">
    <property type="term" value="F:RNA methyltransferase activity"/>
    <property type="evidence" value="ECO:0007669"/>
    <property type="project" value="InterPro"/>
</dbReference>
<dbReference type="PROSITE" id="PS50890">
    <property type="entry name" value="PUA"/>
    <property type="match status" value="1"/>
</dbReference>
<dbReference type="Gene3D" id="2.30.130.10">
    <property type="entry name" value="PUA domain"/>
    <property type="match status" value="1"/>
</dbReference>
<dbReference type="AlphaFoldDB" id="A0AAV7JUB2"/>
<comment type="caution">
    <text evidence="8">The sequence shown here is derived from an EMBL/GenBank/DDBJ whole genome shotgun (WGS) entry which is preliminary data.</text>
</comment>
<keyword evidence="4 6" id="KW-0949">S-adenosyl-L-methionine</keyword>
<dbReference type="PANTHER" id="PTHR22807:SF34">
    <property type="entry name" value="TRNA (CYTOSINE(72)-C(5))-METHYLTRANSFERASE NSUN6"/>
    <property type="match status" value="1"/>
</dbReference>
<keyword evidence="9" id="KW-1185">Reference proteome</keyword>
<dbReference type="InterPro" id="IPR029063">
    <property type="entry name" value="SAM-dependent_MTases_sf"/>
</dbReference>
<evidence type="ECO:0000313" key="9">
    <source>
        <dbReference type="Proteomes" id="UP001165289"/>
    </source>
</evidence>
<dbReference type="PROSITE" id="PS01153">
    <property type="entry name" value="NOL1_NOP2_SUN"/>
    <property type="match status" value="1"/>
</dbReference>
<feature type="binding site" evidence="6">
    <location>
        <begin position="247"/>
        <end position="253"/>
    </location>
    <ligand>
        <name>S-adenosyl-L-methionine</name>
        <dbReference type="ChEBI" id="CHEBI:59789"/>
    </ligand>
</feature>
<dbReference type="PRINTS" id="PR02008">
    <property type="entry name" value="RCMTFAMILY"/>
</dbReference>
<evidence type="ECO:0000256" key="1">
    <source>
        <dbReference type="ARBA" id="ARBA00007494"/>
    </source>
</evidence>
<name>A0AAV7JUB2_9METZ</name>
<evidence type="ECO:0000313" key="8">
    <source>
        <dbReference type="EMBL" id="KAI6651980.1"/>
    </source>
</evidence>
<feature type="domain" description="SAM-dependent MTase RsmB/NOP-type" evidence="7">
    <location>
        <begin position="154"/>
        <end position="455"/>
    </location>
</feature>
<dbReference type="EMBL" id="JAKMXF010000300">
    <property type="protein sequence ID" value="KAI6651980.1"/>
    <property type="molecule type" value="Genomic_DNA"/>
</dbReference>
<dbReference type="CDD" id="cd02440">
    <property type="entry name" value="AdoMet_MTases"/>
    <property type="match status" value="1"/>
</dbReference>
<dbReference type="GO" id="GO:0003723">
    <property type="term" value="F:RNA binding"/>
    <property type="evidence" value="ECO:0007669"/>
    <property type="project" value="UniProtKB-UniRule"/>
</dbReference>
<gene>
    <name evidence="8" type="ORF">LOD99_4525</name>
</gene>
<protein>
    <submittedName>
        <fullName evidence="8">Methyltransferase NSUN6 isoform X2</fullName>
    </submittedName>
</protein>
<feature type="binding site" evidence="6">
    <location>
        <position position="298"/>
    </location>
    <ligand>
        <name>S-adenosyl-L-methionine</name>
        <dbReference type="ChEBI" id="CHEBI:59789"/>
    </ligand>
</feature>
<dbReference type="InterPro" id="IPR049560">
    <property type="entry name" value="MeTrfase_RsmB-F_NOP2_cat"/>
</dbReference>
<evidence type="ECO:0000256" key="5">
    <source>
        <dbReference type="ARBA" id="ARBA00022884"/>
    </source>
</evidence>
<organism evidence="8 9">
    <name type="scientific">Oopsacas minuta</name>
    <dbReference type="NCBI Taxonomy" id="111878"/>
    <lineage>
        <taxon>Eukaryota</taxon>
        <taxon>Metazoa</taxon>
        <taxon>Porifera</taxon>
        <taxon>Hexactinellida</taxon>
        <taxon>Hexasterophora</taxon>
        <taxon>Lyssacinosida</taxon>
        <taxon>Leucopsacidae</taxon>
        <taxon>Oopsacas</taxon>
    </lineage>
</organism>
<evidence type="ECO:0000259" key="7">
    <source>
        <dbReference type="PROSITE" id="PS51686"/>
    </source>
</evidence>
<keyword evidence="3 6" id="KW-0808">Transferase</keyword>
<dbReference type="Gene3D" id="3.40.50.150">
    <property type="entry name" value="Vaccinia Virus protein VP39"/>
    <property type="match status" value="1"/>
</dbReference>
<dbReference type="InterPro" id="IPR018314">
    <property type="entry name" value="RsmB/NOL1/NOP2-like_CS"/>
</dbReference>
<feature type="binding site" evidence="6">
    <location>
        <position position="271"/>
    </location>
    <ligand>
        <name>S-adenosyl-L-methionine</name>
        <dbReference type="ChEBI" id="CHEBI:59789"/>
    </ligand>
</feature>
<dbReference type="PANTHER" id="PTHR22807">
    <property type="entry name" value="NOP2 YEAST -RELATED NOL1/NOP2/FMU SUN DOMAIN-CONTAINING"/>
    <property type="match status" value="1"/>
</dbReference>
<dbReference type="Proteomes" id="UP001165289">
    <property type="component" value="Unassembled WGS sequence"/>
</dbReference>
<evidence type="ECO:0000256" key="2">
    <source>
        <dbReference type="ARBA" id="ARBA00022603"/>
    </source>
</evidence>
<comment type="similarity">
    <text evidence="1 6">Belongs to the class I-like SAM-binding methyltransferase superfamily. RsmB/NOP family.</text>
</comment>